<dbReference type="GO" id="GO:0005506">
    <property type="term" value="F:iron ion binding"/>
    <property type="evidence" value="ECO:0007669"/>
    <property type="project" value="UniProtKB-ARBA"/>
</dbReference>
<name>A0A517T496_9PLAN</name>
<evidence type="ECO:0000256" key="1">
    <source>
        <dbReference type="ARBA" id="ARBA00001954"/>
    </source>
</evidence>
<dbReference type="AlphaFoldDB" id="A0A517T496"/>
<dbReference type="InterPro" id="IPR008775">
    <property type="entry name" value="Phytyl_CoA_dOase-like"/>
</dbReference>
<gene>
    <name evidence="2" type="ORF">V22_04120</name>
</gene>
<organism evidence="2 3">
    <name type="scientific">Calycomorphotria hydatis</name>
    <dbReference type="NCBI Taxonomy" id="2528027"/>
    <lineage>
        <taxon>Bacteria</taxon>
        <taxon>Pseudomonadati</taxon>
        <taxon>Planctomycetota</taxon>
        <taxon>Planctomycetia</taxon>
        <taxon>Planctomycetales</taxon>
        <taxon>Planctomycetaceae</taxon>
        <taxon>Calycomorphotria</taxon>
    </lineage>
</organism>
<evidence type="ECO:0000313" key="3">
    <source>
        <dbReference type="Proteomes" id="UP000319976"/>
    </source>
</evidence>
<protein>
    <submittedName>
        <fullName evidence="2">Phytanoyl-CoA dioxygenase (PhyH)</fullName>
    </submittedName>
</protein>
<dbReference type="GO" id="GO:0016706">
    <property type="term" value="F:2-oxoglutarate-dependent dioxygenase activity"/>
    <property type="evidence" value="ECO:0007669"/>
    <property type="project" value="UniProtKB-ARBA"/>
</dbReference>
<dbReference type="SUPFAM" id="SSF51197">
    <property type="entry name" value="Clavaminate synthase-like"/>
    <property type="match status" value="1"/>
</dbReference>
<sequence length="249" mass="27666">MSGVLSSLNEATGSYESLFKENGFAIFPSVLSSDDIEEVIAALSQLPESDAVRRRVSIYGVRNLLETSPAIRELAVRPEIWQFVVPVLGPHAFAARAILFNKTPDANWNLGWHQDSVISVKEQIETPGFKAWGNKVGVWQVQPPPQILERMLALRIHLDDCPAENGALRVVPTSHRSGWLDDEIAEWRTRHGEVTCEVDRGGVIAMCPMTLHASSRASSPSQRRVIHIEYANEELPGGLEWNSRVCPPQ</sequence>
<dbReference type="KEGG" id="chya:V22_04120"/>
<reference evidence="2 3" key="1">
    <citation type="submission" date="2019-02" db="EMBL/GenBank/DDBJ databases">
        <title>Deep-cultivation of Planctomycetes and their phenomic and genomic characterization uncovers novel biology.</title>
        <authorList>
            <person name="Wiegand S."/>
            <person name="Jogler M."/>
            <person name="Boedeker C."/>
            <person name="Pinto D."/>
            <person name="Vollmers J."/>
            <person name="Rivas-Marin E."/>
            <person name="Kohn T."/>
            <person name="Peeters S.H."/>
            <person name="Heuer A."/>
            <person name="Rast P."/>
            <person name="Oberbeckmann S."/>
            <person name="Bunk B."/>
            <person name="Jeske O."/>
            <person name="Meyerdierks A."/>
            <person name="Storesund J.E."/>
            <person name="Kallscheuer N."/>
            <person name="Luecker S."/>
            <person name="Lage O.M."/>
            <person name="Pohl T."/>
            <person name="Merkel B.J."/>
            <person name="Hornburger P."/>
            <person name="Mueller R.-W."/>
            <person name="Bruemmer F."/>
            <person name="Labrenz M."/>
            <person name="Spormann A.M."/>
            <person name="Op den Camp H."/>
            <person name="Overmann J."/>
            <person name="Amann R."/>
            <person name="Jetten M.S.M."/>
            <person name="Mascher T."/>
            <person name="Medema M.H."/>
            <person name="Devos D.P."/>
            <person name="Kaster A.-K."/>
            <person name="Ovreas L."/>
            <person name="Rohde M."/>
            <person name="Galperin M.Y."/>
            <person name="Jogler C."/>
        </authorList>
    </citation>
    <scope>NUCLEOTIDE SEQUENCE [LARGE SCALE GENOMIC DNA]</scope>
    <source>
        <strain evidence="2 3">V22</strain>
    </source>
</reference>
<proteinExistence type="predicted"/>
<keyword evidence="2" id="KW-0223">Dioxygenase</keyword>
<accession>A0A517T496</accession>
<comment type="cofactor">
    <cofactor evidence="1">
        <name>Fe(2+)</name>
        <dbReference type="ChEBI" id="CHEBI:29033"/>
    </cofactor>
</comment>
<dbReference type="PANTHER" id="PTHR20883:SF48">
    <property type="entry name" value="ECTOINE DIOXYGENASE"/>
    <property type="match status" value="1"/>
</dbReference>
<keyword evidence="3" id="KW-1185">Reference proteome</keyword>
<dbReference type="RefSeq" id="WP_197439873.1">
    <property type="nucleotide sequence ID" value="NZ_CP036316.1"/>
</dbReference>
<dbReference type="Pfam" id="PF05721">
    <property type="entry name" value="PhyH"/>
    <property type="match status" value="1"/>
</dbReference>
<dbReference type="Proteomes" id="UP000319976">
    <property type="component" value="Chromosome"/>
</dbReference>
<dbReference type="Gene3D" id="2.60.120.620">
    <property type="entry name" value="q2cbj1_9rhob like domain"/>
    <property type="match status" value="1"/>
</dbReference>
<keyword evidence="2" id="KW-0560">Oxidoreductase</keyword>
<evidence type="ECO:0000313" key="2">
    <source>
        <dbReference type="EMBL" id="QDT63194.1"/>
    </source>
</evidence>
<dbReference type="EMBL" id="CP036316">
    <property type="protein sequence ID" value="QDT63194.1"/>
    <property type="molecule type" value="Genomic_DNA"/>
</dbReference>
<dbReference type="PANTHER" id="PTHR20883">
    <property type="entry name" value="PHYTANOYL-COA DIOXYGENASE DOMAIN CONTAINING 1"/>
    <property type="match status" value="1"/>
</dbReference>